<name>A0A939HNC8_9PROT</name>
<evidence type="ECO:0000256" key="1">
    <source>
        <dbReference type="SAM" id="Phobius"/>
    </source>
</evidence>
<sequence>MNKFLRSQNFRDVLDIAGLLVGTICVAGAVLCLFVAPDILAAIADDHPVAMARQHLLAGR</sequence>
<dbReference type="EMBL" id="JAFVMH010000008">
    <property type="protein sequence ID" value="MBO1326205.1"/>
    <property type="molecule type" value="Genomic_DNA"/>
</dbReference>
<keyword evidence="1" id="KW-0812">Transmembrane</keyword>
<evidence type="ECO:0000313" key="3">
    <source>
        <dbReference type="Proteomes" id="UP000664073"/>
    </source>
</evidence>
<dbReference type="Proteomes" id="UP000664073">
    <property type="component" value="Unassembled WGS sequence"/>
</dbReference>
<feature type="transmembrane region" description="Helical" evidence="1">
    <location>
        <begin position="12"/>
        <end position="36"/>
    </location>
</feature>
<accession>A0A939HNC8</accession>
<comment type="caution">
    <text evidence="2">The sequence shown here is derived from an EMBL/GenBank/DDBJ whole genome shotgun (WGS) entry which is preliminary data.</text>
</comment>
<organism evidence="2 3">
    <name type="scientific">Acetobacter garciniae</name>
    <dbReference type="NCBI Taxonomy" id="2817435"/>
    <lineage>
        <taxon>Bacteria</taxon>
        <taxon>Pseudomonadati</taxon>
        <taxon>Pseudomonadota</taxon>
        <taxon>Alphaproteobacteria</taxon>
        <taxon>Acetobacterales</taxon>
        <taxon>Acetobacteraceae</taxon>
        <taxon>Acetobacter</taxon>
    </lineage>
</organism>
<keyword evidence="1" id="KW-1133">Transmembrane helix</keyword>
<evidence type="ECO:0000313" key="2">
    <source>
        <dbReference type="EMBL" id="MBO1326205.1"/>
    </source>
</evidence>
<dbReference type="AlphaFoldDB" id="A0A939HNC8"/>
<proteinExistence type="predicted"/>
<keyword evidence="3" id="KW-1185">Reference proteome</keyword>
<gene>
    <name evidence="2" type="ORF">J2D77_13705</name>
</gene>
<dbReference type="RefSeq" id="WP_207846895.1">
    <property type="nucleotide sequence ID" value="NZ_JAFVMH010000008.1"/>
</dbReference>
<keyword evidence="1" id="KW-0472">Membrane</keyword>
<reference evidence="2" key="1">
    <citation type="submission" date="2021-03" db="EMBL/GenBank/DDBJ databases">
        <title>The complete genome sequence of Acetobacter sp. TBRC 12339.</title>
        <authorList>
            <person name="Charoenyingcharoen P."/>
            <person name="Yukphan P."/>
        </authorList>
    </citation>
    <scope>NUCLEOTIDE SEQUENCE</scope>
    <source>
        <strain evidence="2">TBRC 12339</strain>
    </source>
</reference>
<protein>
    <submittedName>
        <fullName evidence="2">Uncharacterized protein</fullName>
    </submittedName>
</protein>